<sequence>MSSLPRATVSPQSWRIHSLLLSKILQPHMTISLVRDTRRPTSPFLETVLHNRFAALVLTYLISQSDRTLPNGIITIAPAAIQVYTNLSEHARAQANVDIFPLSLYQFASTMYMRDSGLSPEDGLISGAYIPFTNSWPKTLIMVGTGDQLIDASRELEKNLKGLETPMELVEYDGVPHGWWVFPRIFPEENQDAARRIARFILGS</sequence>
<proteinExistence type="predicted"/>
<keyword evidence="3" id="KW-1185">Reference proteome</keyword>
<protein>
    <recommendedName>
        <fullName evidence="1">Alpha/beta hydrolase fold-3 domain-containing protein</fullName>
    </recommendedName>
</protein>
<accession>A0A0D0E6E1</accession>
<organism evidence="2 3">
    <name type="scientific">Paxillus rubicundulus Ve08.2h10</name>
    <dbReference type="NCBI Taxonomy" id="930991"/>
    <lineage>
        <taxon>Eukaryota</taxon>
        <taxon>Fungi</taxon>
        <taxon>Dikarya</taxon>
        <taxon>Basidiomycota</taxon>
        <taxon>Agaricomycotina</taxon>
        <taxon>Agaricomycetes</taxon>
        <taxon>Agaricomycetidae</taxon>
        <taxon>Boletales</taxon>
        <taxon>Paxilineae</taxon>
        <taxon>Paxillaceae</taxon>
        <taxon>Paxillus</taxon>
    </lineage>
</organism>
<reference evidence="3" key="2">
    <citation type="submission" date="2015-01" db="EMBL/GenBank/DDBJ databases">
        <title>Evolutionary Origins and Diversification of the Mycorrhizal Mutualists.</title>
        <authorList>
            <consortium name="DOE Joint Genome Institute"/>
            <consortium name="Mycorrhizal Genomics Consortium"/>
            <person name="Kohler A."/>
            <person name="Kuo A."/>
            <person name="Nagy L.G."/>
            <person name="Floudas D."/>
            <person name="Copeland A."/>
            <person name="Barry K.W."/>
            <person name="Cichocki N."/>
            <person name="Veneault-Fourrey C."/>
            <person name="LaButti K."/>
            <person name="Lindquist E.A."/>
            <person name="Lipzen A."/>
            <person name="Lundell T."/>
            <person name="Morin E."/>
            <person name="Murat C."/>
            <person name="Riley R."/>
            <person name="Ohm R."/>
            <person name="Sun H."/>
            <person name="Tunlid A."/>
            <person name="Henrissat B."/>
            <person name="Grigoriev I.V."/>
            <person name="Hibbett D.S."/>
            <person name="Martin F."/>
        </authorList>
    </citation>
    <scope>NUCLEOTIDE SEQUENCE [LARGE SCALE GENOMIC DNA]</scope>
    <source>
        <strain evidence="3">Ve08.2h10</strain>
    </source>
</reference>
<feature type="domain" description="Alpha/beta hydrolase fold-3" evidence="1">
    <location>
        <begin position="56"/>
        <end position="180"/>
    </location>
</feature>
<dbReference type="SUPFAM" id="SSF53474">
    <property type="entry name" value="alpha/beta-Hydrolases"/>
    <property type="match status" value="1"/>
</dbReference>
<evidence type="ECO:0000313" key="3">
    <source>
        <dbReference type="Proteomes" id="UP000054538"/>
    </source>
</evidence>
<dbReference type="EMBL" id="KN825198">
    <property type="protein sequence ID" value="KIK93280.1"/>
    <property type="molecule type" value="Genomic_DNA"/>
</dbReference>
<reference evidence="2 3" key="1">
    <citation type="submission" date="2014-04" db="EMBL/GenBank/DDBJ databases">
        <authorList>
            <consortium name="DOE Joint Genome Institute"/>
            <person name="Kuo A."/>
            <person name="Kohler A."/>
            <person name="Jargeat P."/>
            <person name="Nagy L.G."/>
            <person name="Floudas D."/>
            <person name="Copeland A."/>
            <person name="Barry K.W."/>
            <person name="Cichocki N."/>
            <person name="Veneault-Fourrey C."/>
            <person name="LaButti K."/>
            <person name="Lindquist E.A."/>
            <person name="Lipzen A."/>
            <person name="Lundell T."/>
            <person name="Morin E."/>
            <person name="Murat C."/>
            <person name="Sun H."/>
            <person name="Tunlid A."/>
            <person name="Henrissat B."/>
            <person name="Grigoriev I.V."/>
            <person name="Hibbett D.S."/>
            <person name="Martin F."/>
            <person name="Nordberg H.P."/>
            <person name="Cantor M.N."/>
            <person name="Hua S.X."/>
        </authorList>
    </citation>
    <scope>NUCLEOTIDE SEQUENCE [LARGE SCALE GENOMIC DNA]</scope>
    <source>
        <strain evidence="2 3">Ve08.2h10</strain>
    </source>
</reference>
<dbReference type="AlphaFoldDB" id="A0A0D0E6E1"/>
<dbReference type="InterPro" id="IPR013094">
    <property type="entry name" value="AB_hydrolase_3"/>
</dbReference>
<dbReference type="InParanoid" id="A0A0D0E6E1"/>
<dbReference type="GO" id="GO:0016787">
    <property type="term" value="F:hydrolase activity"/>
    <property type="evidence" value="ECO:0007669"/>
    <property type="project" value="InterPro"/>
</dbReference>
<gene>
    <name evidence="2" type="ORF">PAXRUDRAFT_829115</name>
</gene>
<evidence type="ECO:0000259" key="1">
    <source>
        <dbReference type="Pfam" id="PF07859"/>
    </source>
</evidence>
<dbReference type="Gene3D" id="3.40.50.1820">
    <property type="entry name" value="alpha/beta hydrolase"/>
    <property type="match status" value="1"/>
</dbReference>
<dbReference type="HOGENOM" id="CLU_1343641_0_0_1"/>
<dbReference type="InterPro" id="IPR029058">
    <property type="entry name" value="AB_hydrolase_fold"/>
</dbReference>
<dbReference type="STRING" id="930991.A0A0D0E6E1"/>
<dbReference type="Pfam" id="PF07859">
    <property type="entry name" value="Abhydrolase_3"/>
    <property type="match status" value="1"/>
</dbReference>
<dbReference type="OrthoDB" id="2690193at2759"/>
<dbReference type="Proteomes" id="UP000054538">
    <property type="component" value="Unassembled WGS sequence"/>
</dbReference>
<name>A0A0D0E6E1_9AGAM</name>
<evidence type="ECO:0000313" key="2">
    <source>
        <dbReference type="EMBL" id="KIK93280.1"/>
    </source>
</evidence>